<feature type="chain" id="PRO_5039727461" evidence="2">
    <location>
        <begin position="33"/>
        <end position="290"/>
    </location>
</feature>
<evidence type="ECO:0000259" key="4">
    <source>
        <dbReference type="SMART" id="SM00079"/>
    </source>
</evidence>
<dbReference type="CDD" id="cd13530">
    <property type="entry name" value="PBP2_peptides_like"/>
    <property type="match status" value="1"/>
</dbReference>
<keyword evidence="6" id="KW-1185">Reference proteome</keyword>
<dbReference type="GO" id="GO:0015276">
    <property type="term" value="F:ligand-gated monoatomic ion channel activity"/>
    <property type="evidence" value="ECO:0007669"/>
    <property type="project" value="InterPro"/>
</dbReference>
<dbReference type="PANTHER" id="PTHR35936:SF35">
    <property type="entry name" value="L-CYSTINE-BINDING PROTEIN TCYJ"/>
    <property type="match status" value="1"/>
</dbReference>
<dbReference type="InterPro" id="IPR001320">
    <property type="entry name" value="Iontro_rcpt_C"/>
</dbReference>
<evidence type="ECO:0000256" key="1">
    <source>
        <dbReference type="ARBA" id="ARBA00022729"/>
    </source>
</evidence>
<dbReference type="Pfam" id="PF00497">
    <property type="entry name" value="SBP_bac_3"/>
    <property type="match status" value="1"/>
</dbReference>
<dbReference type="GO" id="GO:0016020">
    <property type="term" value="C:membrane"/>
    <property type="evidence" value="ECO:0007669"/>
    <property type="project" value="InterPro"/>
</dbReference>
<dbReference type="PROSITE" id="PS51257">
    <property type="entry name" value="PROKAR_LIPOPROTEIN"/>
    <property type="match status" value="1"/>
</dbReference>
<proteinExistence type="predicted"/>
<reference evidence="5 6" key="1">
    <citation type="submission" date="2014-03" db="EMBL/GenBank/DDBJ databases">
        <title>Genomics of Bifidobacteria.</title>
        <authorList>
            <person name="Ventura M."/>
            <person name="Milani C."/>
            <person name="Lugli G.A."/>
        </authorList>
    </citation>
    <scope>NUCLEOTIDE SEQUENCE [LARGE SCALE GENOMIC DNA]</scope>
    <source>
        <strain evidence="5 6">LMG 11586</strain>
    </source>
</reference>
<dbReference type="eggNOG" id="COG0834">
    <property type="taxonomic scope" value="Bacteria"/>
</dbReference>
<evidence type="ECO:0000259" key="3">
    <source>
        <dbReference type="SMART" id="SM00062"/>
    </source>
</evidence>
<dbReference type="RefSeq" id="WP_033505204.1">
    <property type="nucleotide sequence ID" value="NZ_JGYX01000005.1"/>
</dbReference>
<sequence length="290" mass="30526">MTISGKQFIRGAAATLSIAALALTAACGSDTAQDAADNTQANSGDLTQQTVTPGKLTIATGDPAYEPWVLNDDPESGEGYEAAVAYAVAEQLGFDADDVVWTRTTFDAAIAPGPKDWDMNIQQFGITDERKQAVDFSSGYYKDTRAVIVKKDGKFANATSLADLKDAVVGATVGTQGYTYAKEKINDNVQTFNDDASLAQALDAGQIDALVADTTVCVYMVQSGQVADGVVIGRIAGSEDKDGMGIVLPKDSPLTEATTKAVDDLEADGTLQKLQDQWLAEYTSDLPELA</sequence>
<dbReference type="PANTHER" id="PTHR35936">
    <property type="entry name" value="MEMBRANE-BOUND LYTIC MUREIN TRANSGLYCOSYLASE F"/>
    <property type="match status" value="1"/>
</dbReference>
<protein>
    <submittedName>
        <fullName evidence="5">ABC superfamily ATP binding cassette transporter, amino-acid binding protein</fullName>
    </submittedName>
</protein>
<dbReference type="SMART" id="SM00079">
    <property type="entry name" value="PBPe"/>
    <property type="match status" value="1"/>
</dbReference>
<gene>
    <name evidence="5" type="ORF">BIGA_0944</name>
</gene>
<dbReference type="SUPFAM" id="SSF53850">
    <property type="entry name" value="Periplasmic binding protein-like II"/>
    <property type="match status" value="1"/>
</dbReference>
<feature type="signal peptide" evidence="2">
    <location>
        <begin position="1"/>
        <end position="32"/>
    </location>
</feature>
<feature type="domain" description="Solute-binding protein family 3/N-terminal" evidence="3">
    <location>
        <begin position="55"/>
        <end position="282"/>
    </location>
</feature>
<name>A0A087ANK5_9BIFI</name>
<dbReference type="AlphaFoldDB" id="A0A087ANK5"/>
<evidence type="ECO:0000256" key="2">
    <source>
        <dbReference type="SAM" id="SignalP"/>
    </source>
</evidence>
<evidence type="ECO:0000313" key="6">
    <source>
        <dbReference type="Proteomes" id="UP000029046"/>
    </source>
</evidence>
<accession>A0A087ANK5</accession>
<evidence type="ECO:0000313" key="5">
    <source>
        <dbReference type="EMBL" id="KFI60355.1"/>
    </source>
</evidence>
<dbReference type="Gene3D" id="3.40.190.10">
    <property type="entry name" value="Periplasmic binding protein-like II"/>
    <property type="match status" value="2"/>
</dbReference>
<comment type="caution">
    <text evidence="5">The sequence shown here is derived from an EMBL/GenBank/DDBJ whole genome shotgun (WGS) entry which is preliminary data.</text>
</comment>
<dbReference type="Proteomes" id="UP000029046">
    <property type="component" value="Unassembled WGS sequence"/>
</dbReference>
<dbReference type="InterPro" id="IPR001638">
    <property type="entry name" value="Solute-binding_3/MltF_N"/>
</dbReference>
<dbReference type="OrthoDB" id="8454826at2"/>
<feature type="domain" description="Ionotropic glutamate receptor C-terminal" evidence="4">
    <location>
        <begin position="55"/>
        <end position="281"/>
    </location>
</feature>
<dbReference type="EMBL" id="JGYX01000005">
    <property type="protein sequence ID" value="KFI60355.1"/>
    <property type="molecule type" value="Genomic_DNA"/>
</dbReference>
<organism evidence="5 6">
    <name type="scientific">Bifidobacterium pullorum subsp. gallinarum</name>
    <dbReference type="NCBI Taxonomy" id="78344"/>
    <lineage>
        <taxon>Bacteria</taxon>
        <taxon>Bacillati</taxon>
        <taxon>Actinomycetota</taxon>
        <taxon>Actinomycetes</taxon>
        <taxon>Bifidobacteriales</taxon>
        <taxon>Bifidobacteriaceae</taxon>
        <taxon>Bifidobacterium</taxon>
    </lineage>
</organism>
<dbReference type="SMART" id="SM00062">
    <property type="entry name" value="PBPb"/>
    <property type="match status" value="1"/>
</dbReference>
<keyword evidence="1 2" id="KW-0732">Signal</keyword>